<dbReference type="EMBL" id="JAOYFB010000037">
    <property type="protein sequence ID" value="KAK4022836.1"/>
    <property type="molecule type" value="Genomic_DNA"/>
</dbReference>
<keyword evidence="2" id="KW-1185">Reference proteome</keyword>
<sequence>MSLFTVAARAFKTHLEKRDINGNSITMENGAIELGCSNKRPFFRFVLMCAAGLSKYKTKRMCLL</sequence>
<evidence type="ECO:0000313" key="2">
    <source>
        <dbReference type="Proteomes" id="UP001234178"/>
    </source>
</evidence>
<reference evidence="1 2" key="1">
    <citation type="journal article" date="2023" name="Nucleic Acids Res.">
        <title>The hologenome of Daphnia magna reveals possible DNA methylation and microbiome-mediated evolution of the host genome.</title>
        <authorList>
            <person name="Chaturvedi A."/>
            <person name="Li X."/>
            <person name="Dhandapani V."/>
            <person name="Marshall H."/>
            <person name="Kissane S."/>
            <person name="Cuenca-Cambronero M."/>
            <person name="Asole G."/>
            <person name="Calvet F."/>
            <person name="Ruiz-Romero M."/>
            <person name="Marangio P."/>
            <person name="Guigo R."/>
            <person name="Rago D."/>
            <person name="Mirbahai L."/>
            <person name="Eastwood N."/>
            <person name="Colbourne J.K."/>
            <person name="Zhou J."/>
            <person name="Mallon E."/>
            <person name="Orsini L."/>
        </authorList>
    </citation>
    <scope>NUCLEOTIDE SEQUENCE [LARGE SCALE GENOMIC DNA]</scope>
    <source>
        <strain evidence="1">LRV0_1</strain>
    </source>
</reference>
<accession>A0ABR0ACI5</accession>
<protein>
    <submittedName>
        <fullName evidence="1">Uncharacterized protein</fullName>
    </submittedName>
</protein>
<gene>
    <name evidence="1" type="ORF">OUZ56_008282</name>
</gene>
<name>A0ABR0ACI5_9CRUS</name>
<organism evidence="1 2">
    <name type="scientific">Daphnia magna</name>
    <dbReference type="NCBI Taxonomy" id="35525"/>
    <lineage>
        <taxon>Eukaryota</taxon>
        <taxon>Metazoa</taxon>
        <taxon>Ecdysozoa</taxon>
        <taxon>Arthropoda</taxon>
        <taxon>Crustacea</taxon>
        <taxon>Branchiopoda</taxon>
        <taxon>Diplostraca</taxon>
        <taxon>Cladocera</taxon>
        <taxon>Anomopoda</taxon>
        <taxon>Daphniidae</taxon>
        <taxon>Daphnia</taxon>
    </lineage>
</organism>
<comment type="caution">
    <text evidence="1">The sequence shown here is derived from an EMBL/GenBank/DDBJ whole genome shotgun (WGS) entry which is preliminary data.</text>
</comment>
<proteinExistence type="predicted"/>
<evidence type="ECO:0000313" key="1">
    <source>
        <dbReference type="EMBL" id="KAK4022836.1"/>
    </source>
</evidence>
<dbReference type="Proteomes" id="UP001234178">
    <property type="component" value="Unassembled WGS sequence"/>
</dbReference>